<feature type="region of interest" description="Disordered" evidence="1">
    <location>
        <begin position="60"/>
        <end position="96"/>
    </location>
</feature>
<keyword evidence="5" id="KW-1185">Reference proteome</keyword>
<dbReference type="Proteomes" id="UP001152523">
    <property type="component" value="Unassembled WGS sequence"/>
</dbReference>
<dbReference type="InterPro" id="IPR043502">
    <property type="entry name" value="DNA/RNA_pol_sf"/>
</dbReference>
<dbReference type="PANTHER" id="PTHR43383:SF2">
    <property type="entry name" value="AMIDOHYDROLASE 2 FAMILY PROTEIN"/>
    <property type="match status" value="1"/>
</dbReference>
<feature type="compositionally biased region" description="Polar residues" evidence="1">
    <location>
        <begin position="70"/>
        <end position="95"/>
    </location>
</feature>
<sequence length="426" mass="49166">MLGYEEGTKGYRLLDPVKERIIVSRDVFFEEDKRWPWHDNQEEGVTNKEDAFTVNMEGLEADHDSETSNEDLGNMSQPTTPMNDDQSLSRTSSDASTDHLRYRSLQDIYDSTREIEEEVGLCFLAIDEPRNYEEAVGNQNWEEAMAQEINSIEKNGTWELTDILKNQKAIRVKWVFKLKKDPEGRIVNYKARLVAKGYVHNYGIDYQEVFAPIARMETVRTLLALTAQRGGETHHMDVKTAFLNGDLEEDVYVKQPEGFIDKENPNKVLKLHKALYGLKQAPRSWNIKLDKCLKSLTFEKCPFEHAVYARQDKNHIMIVGVYVDDLILTCSSSEIIYNFKIEMQKRFEMNDLGLLSYYLGIEVQQRGESITLCQAGYARKLLEKLGMAECNTCYIPMEPRKKLSKQEGDLISSYFNTHLMRVGVGF</sequence>
<feature type="domain" description="Retroviral polymerase SH3-like" evidence="3">
    <location>
        <begin position="1"/>
        <end position="41"/>
    </location>
</feature>
<dbReference type="AlphaFoldDB" id="A0AAV0END2"/>
<dbReference type="EMBL" id="CAMAPF010000937">
    <property type="protein sequence ID" value="CAH9125411.1"/>
    <property type="molecule type" value="Genomic_DNA"/>
</dbReference>
<name>A0AAV0END2_9ASTE</name>
<comment type="caution">
    <text evidence="4">The sequence shown here is derived from an EMBL/GenBank/DDBJ whole genome shotgun (WGS) entry which is preliminary data.</text>
</comment>
<reference evidence="4" key="1">
    <citation type="submission" date="2022-07" db="EMBL/GenBank/DDBJ databases">
        <authorList>
            <person name="Macas J."/>
            <person name="Novak P."/>
            <person name="Neumann P."/>
        </authorList>
    </citation>
    <scope>NUCLEOTIDE SEQUENCE</scope>
</reference>
<evidence type="ECO:0008006" key="6">
    <source>
        <dbReference type="Google" id="ProtNLM"/>
    </source>
</evidence>
<evidence type="ECO:0000259" key="2">
    <source>
        <dbReference type="Pfam" id="PF07727"/>
    </source>
</evidence>
<dbReference type="InterPro" id="IPR057670">
    <property type="entry name" value="SH3_retrovirus"/>
</dbReference>
<evidence type="ECO:0000259" key="3">
    <source>
        <dbReference type="Pfam" id="PF25597"/>
    </source>
</evidence>
<accession>A0AAV0END2</accession>
<proteinExistence type="predicted"/>
<evidence type="ECO:0000313" key="5">
    <source>
        <dbReference type="Proteomes" id="UP001152523"/>
    </source>
</evidence>
<gene>
    <name evidence="4" type="ORF">CEPIT_LOCUS26745</name>
</gene>
<feature type="domain" description="Reverse transcriptase Ty1/copia-type" evidence="2">
    <location>
        <begin position="155"/>
        <end position="398"/>
    </location>
</feature>
<protein>
    <recommendedName>
        <fullName evidence="6">Reverse transcriptase Ty1/copia-type domain-containing protein</fullName>
    </recommendedName>
</protein>
<evidence type="ECO:0000256" key="1">
    <source>
        <dbReference type="SAM" id="MobiDB-lite"/>
    </source>
</evidence>
<dbReference type="Pfam" id="PF07727">
    <property type="entry name" value="RVT_2"/>
    <property type="match status" value="1"/>
</dbReference>
<dbReference type="InterPro" id="IPR013103">
    <property type="entry name" value="RVT_2"/>
</dbReference>
<dbReference type="Pfam" id="PF25597">
    <property type="entry name" value="SH3_retrovirus"/>
    <property type="match status" value="1"/>
</dbReference>
<dbReference type="PANTHER" id="PTHR43383">
    <property type="entry name" value="NODULIN 6"/>
    <property type="match status" value="1"/>
</dbReference>
<evidence type="ECO:0000313" key="4">
    <source>
        <dbReference type="EMBL" id="CAH9125411.1"/>
    </source>
</evidence>
<organism evidence="4 5">
    <name type="scientific">Cuscuta epithymum</name>
    <dbReference type="NCBI Taxonomy" id="186058"/>
    <lineage>
        <taxon>Eukaryota</taxon>
        <taxon>Viridiplantae</taxon>
        <taxon>Streptophyta</taxon>
        <taxon>Embryophyta</taxon>
        <taxon>Tracheophyta</taxon>
        <taxon>Spermatophyta</taxon>
        <taxon>Magnoliopsida</taxon>
        <taxon>eudicotyledons</taxon>
        <taxon>Gunneridae</taxon>
        <taxon>Pentapetalae</taxon>
        <taxon>asterids</taxon>
        <taxon>lamiids</taxon>
        <taxon>Solanales</taxon>
        <taxon>Convolvulaceae</taxon>
        <taxon>Cuscuteae</taxon>
        <taxon>Cuscuta</taxon>
        <taxon>Cuscuta subgen. Cuscuta</taxon>
    </lineage>
</organism>
<dbReference type="SUPFAM" id="SSF56672">
    <property type="entry name" value="DNA/RNA polymerases"/>
    <property type="match status" value="1"/>
</dbReference>